<keyword evidence="2" id="KW-0378">Hydrolase</keyword>
<keyword evidence="3" id="KW-0067">ATP-binding</keyword>
<protein>
    <submittedName>
        <fullName evidence="5">Biotin-dependent carboxyltransferase</fullName>
    </submittedName>
</protein>
<feature type="domain" description="Carboxyltransferase" evidence="4">
    <location>
        <begin position="28"/>
        <end position="287"/>
    </location>
</feature>
<dbReference type="SMART" id="SM00797">
    <property type="entry name" value="AHS2"/>
    <property type="match status" value="1"/>
</dbReference>
<keyword evidence="5" id="KW-0808">Transferase</keyword>
<dbReference type="Gene3D" id="2.40.100.10">
    <property type="entry name" value="Cyclophilin-like"/>
    <property type="match status" value="1"/>
</dbReference>
<accession>A0A418PRU6</accession>
<dbReference type="EMBL" id="QXML01000004">
    <property type="protein sequence ID" value="RIW15555.1"/>
    <property type="molecule type" value="Genomic_DNA"/>
</dbReference>
<comment type="caution">
    <text evidence="5">The sequence shown here is derived from an EMBL/GenBank/DDBJ whole genome shotgun (WGS) entry which is preliminary data.</text>
</comment>
<dbReference type="OrthoDB" id="9782422at2"/>
<gene>
    <name evidence="5" type="ORF">D0X99_08985</name>
</gene>
<evidence type="ECO:0000313" key="6">
    <source>
        <dbReference type="Proteomes" id="UP000283522"/>
    </source>
</evidence>
<dbReference type="InterPro" id="IPR029000">
    <property type="entry name" value="Cyclophilin-like_dom_sf"/>
</dbReference>
<keyword evidence="6" id="KW-1185">Reference proteome</keyword>
<name>A0A418PRU6_9BACT</name>
<evidence type="ECO:0000256" key="2">
    <source>
        <dbReference type="ARBA" id="ARBA00022801"/>
    </source>
</evidence>
<sequence length="288" mass="31758">MMDHAFATILKTGPGTSIQDLGRIGQSKYGIPVSGVMDERSFNWINHILKNKENEAVLEIAQPGFQIQFEGSTSVSIAGANAKISLNGLEIDNAALIKISPKDTLEIGAFISGARVYLGIRFGFQTQEILNSRSFYEGLTTQNQLSKGSKIPYFSDSEWSHRSFAKAKWTTDWYLSQELSTYPGPDFYLLSEETKTNLLSGTFKISPLSNRMGIQLEEKLENELPELPTNPVYPGTVQLTSGGKIILLAKDAQVTGGYPRILQLTPDSQSILAQKRPGDALHFKLLLP</sequence>
<dbReference type="GO" id="GO:0005524">
    <property type="term" value="F:ATP binding"/>
    <property type="evidence" value="ECO:0007669"/>
    <property type="project" value="UniProtKB-KW"/>
</dbReference>
<dbReference type="GO" id="GO:0016787">
    <property type="term" value="F:hydrolase activity"/>
    <property type="evidence" value="ECO:0007669"/>
    <property type="project" value="UniProtKB-KW"/>
</dbReference>
<dbReference type="AlphaFoldDB" id="A0A418PRU6"/>
<dbReference type="PANTHER" id="PTHR43309">
    <property type="entry name" value="5-OXOPROLINASE SUBUNIT C"/>
    <property type="match status" value="1"/>
</dbReference>
<dbReference type="InterPro" id="IPR003778">
    <property type="entry name" value="CT_A_B"/>
</dbReference>
<dbReference type="Proteomes" id="UP000283522">
    <property type="component" value="Unassembled WGS sequence"/>
</dbReference>
<evidence type="ECO:0000313" key="5">
    <source>
        <dbReference type="EMBL" id="RIW15555.1"/>
    </source>
</evidence>
<dbReference type="Pfam" id="PF02626">
    <property type="entry name" value="CT_A_B"/>
    <property type="match status" value="1"/>
</dbReference>
<reference evidence="5 6" key="1">
    <citation type="submission" date="2018-09" db="EMBL/GenBank/DDBJ databases">
        <authorList>
            <person name="Wang X."/>
            <person name="Du Z."/>
        </authorList>
    </citation>
    <scope>NUCLEOTIDE SEQUENCE [LARGE SCALE GENOMIC DNA]</scope>
    <source>
        <strain evidence="5 6">N3</strain>
    </source>
</reference>
<dbReference type="GO" id="GO:0016740">
    <property type="term" value="F:transferase activity"/>
    <property type="evidence" value="ECO:0007669"/>
    <property type="project" value="UniProtKB-KW"/>
</dbReference>
<keyword evidence="1" id="KW-0547">Nucleotide-binding</keyword>
<proteinExistence type="predicted"/>
<dbReference type="PANTHER" id="PTHR43309:SF5">
    <property type="entry name" value="5-OXOPROLINASE SUBUNIT C"/>
    <property type="match status" value="1"/>
</dbReference>
<evidence type="ECO:0000259" key="4">
    <source>
        <dbReference type="SMART" id="SM00797"/>
    </source>
</evidence>
<evidence type="ECO:0000256" key="3">
    <source>
        <dbReference type="ARBA" id="ARBA00022840"/>
    </source>
</evidence>
<dbReference type="InterPro" id="IPR052708">
    <property type="entry name" value="PxpC"/>
</dbReference>
<organism evidence="5 6">
    <name type="scientific">Algoriphagus lacus</name>
    <dbReference type="NCBI Taxonomy" id="2056311"/>
    <lineage>
        <taxon>Bacteria</taxon>
        <taxon>Pseudomonadati</taxon>
        <taxon>Bacteroidota</taxon>
        <taxon>Cytophagia</taxon>
        <taxon>Cytophagales</taxon>
        <taxon>Cyclobacteriaceae</taxon>
        <taxon>Algoriphagus</taxon>
    </lineage>
</organism>
<evidence type="ECO:0000256" key="1">
    <source>
        <dbReference type="ARBA" id="ARBA00022741"/>
    </source>
</evidence>
<dbReference type="RefSeq" id="WP_119477357.1">
    <property type="nucleotide sequence ID" value="NZ_QXML01000004.1"/>
</dbReference>